<gene>
    <name evidence="1" type="primary">ORF181360</name>
</gene>
<organism evidence="1">
    <name type="scientific">Arion vulgaris</name>
    <dbReference type="NCBI Taxonomy" id="1028688"/>
    <lineage>
        <taxon>Eukaryota</taxon>
        <taxon>Metazoa</taxon>
        <taxon>Spiralia</taxon>
        <taxon>Lophotrochozoa</taxon>
        <taxon>Mollusca</taxon>
        <taxon>Gastropoda</taxon>
        <taxon>Heterobranchia</taxon>
        <taxon>Euthyneura</taxon>
        <taxon>Panpulmonata</taxon>
        <taxon>Eupulmonata</taxon>
        <taxon>Stylommatophora</taxon>
        <taxon>Helicina</taxon>
        <taxon>Arionoidea</taxon>
        <taxon>Arionidae</taxon>
        <taxon>Arion</taxon>
    </lineage>
</organism>
<dbReference type="EMBL" id="HACG01044319">
    <property type="protein sequence ID" value="CEK91184.1"/>
    <property type="molecule type" value="Transcribed_RNA"/>
</dbReference>
<protein>
    <submittedName>
        <fullName evidence="1">Uncharacterized protein</fullName>
    </submittedName>
</protein>
<reference evidence="1" key="1">
    <citation type="submission" date="2014-12" db="EMBL/GenBank/DDBJ databases">
        <title>Insight into the proteome of Arion vulgaris.</title>
        <authorList>
            <person name="Aradska J."/>
            <person name="Bulat T."/>
            <person name="Smidak R."/>
            <person name="Sarate P."/>
            <person name="Gangsoo J."/>
            <person name="Sialana F."/>
            <person name="Bilban M."/>
            <person name="Lubec G."/>
        </authorList>
    </citation>
    <scope>NUCLEOTIDE SEQUENCE</scope>
    <source>
        <tissue evidence="1">Skin</tissue>
    </source>
</reference>
<feature type="non-terminal residue" evidence="1">
    <location>
        <position position="1"/>
    </location>
</feature>
<accession>A0A0B7BCY4</accession>
<dbReference type="AlphaFoldDB" id="A0A0B7BCY4"/>
<sequence>SVRRNYHTSSCSFHTIRGHYHITRCNSPTARGNHHTAKGKCMATITLPDVIFTSGVTTTSPDVTITLQ</sequence>
<proteinExistence type="predicted"/>
<name>A0A0B7BCY4_9EUPU</name>
<evidence type="ECO:0000313" key="1">
    <source>
        <dbReference type="EMBL" id="CEK91184.1"/>
    </source>
</evidence>